<name>A0A0F9PRE8_9ZZZZ</name>
<protein>
    <submittedName>
        <fullName evidence="1">Uncharacterized protein</fullName>
    </submittedName>
</protein>
<proteinExistence type="predicted"/>
<reference evidence="1" key="1">
    <citation type="journal article" date="2015" name="Nature">
        <title>Complex archaea that bridge the gap between prokaryotes and eukaryotes.</title>
        <authorList>
            <person name="Spang A."/>
            <person name="Saw J.H."/>
            <person name="Jorgensen S.L."/>
            <person name="Zaremba-Niedzwiedzka K."/>
            <person name="Martijn J."/>
            <person name="Lind A.E."/>
            <person name="van Eijk R."/>
            <person name="Schleper C."/>
            <person name="Guy L."/>
            <person name="Ettema T.J."/>
        </authorList>
    </citation>
    <scope>NUCLEOTIDE SEQUENCE</scope>
</reference>
<gene>
    <name evidence="1" type="ORF">LCGC14_1185140</name>
</gene>
<accession>A0A0F9PRE8</accession>
<organism evidence="1">
    <name type="scientific">marine sediment metagenome</name>
    <dbReference type="NCBI Taxonomy" id="412755"/>
    <lineage>
        <taxon>unclassified sequences</taxon>
        <taxon>metagenomes</taxon>
        <taxon>ecological metagenomes</taxon>
    </lineage>
</organism>
<sequence>MISALGLKKELINEEDYYRFKRMIHKWKISIMEANAKNRETIKKAWENFKKILINWGYNVSLKDNRVKSHF</sequence>
<dbReference type="EMBL" id="LAZR01005968">
    <property type="protein sequence ID" value="KKM95742.1"/>
    <property type="molecule type" value="Genomic_DNA"/>
</dbReference>
<evidence type="ECO:0000313" key="1">
    <source>
        <dbReference type="EMBL" id="KKM95742.1"/>
    </source>
</evidence>
<comment type="caution">
    <text evidence="1">The sequence shown here is derived from an EMBL/GenBank/DDBJ whole genome shotgun (WGS) entry which is preliminary data.</text>
</comment>
<dbReference type="AlphaFoldDB" id="A0A0F9PRE8"/>